<organism evidence="1 2">
    <name type="scientific">Corallincola spongiicola</name>
    <dbReference type="NCBI Taxonomy" id="2520508"/>
    <lineage>
        <taxon>Bacteria</taxon>
        <taxon>Pseudomonadati</taxon>
        <taxon>Pseudomonadota</taxon>
        <taxon>Gammaproteobacteria</taxon>
        <taxon>Alteromonadales</taxon>
        <taxon>Psychromonadaceae</taxon>
        <taxon>Corallincola</taxon>
    </lineage>
</organism>
<sequence>MRSSLVPQTLGFKGIRLHEIDDEYATCTGTYATLRITSKVLDPEQISTLIGFEPTRSFKKGEVRTQHPSAKSKTHAWSGWFYSTKELSHSRDCRRHLEVLLAGPLKDSSSLGQLRESGCETDVAVMYGYTQGGPTISPQQMLGLAEAGVEVWWDLYHEPEADE</sequence>
<comment type="caution">
    <text evidence="1">The sequence shown here is derived from an EMBL/GenBank/DDBJ whole genome shotgun (WGS) entry which is preliminary data.</text>
</comment>
<accession>A0ABY1WUJ3</accession>
<evidence type="ECO:0000313" key="1">
    <source>
        <dbReference type="EMBL" id="TAA48423.1"/>
    </source>
</evidence>
<evidence type="ECO:0000313" key="2">
    <source>
        <dbReference type="Proteomes" id="UP000292544"/>
    </source>
</evidence>
<proteinExistence type="predicted"/>
<dbReference type="Pfam" id="PF14106">
    <property type="entry name" value="DUF4279"/>
    <property type="match status" value="1"/>
</dbReference>
<dbReference type="EMBL" id="SHLY01000001">
    <property type="protein sequence ID" value="TAA48423.1"/>
    <property type="molecule type" value="Genomic_DNA"/>
</dbReference>
<keyword evidence="2" id="KW-1185">Reference proteome</keyword>
<dbReference type="Proteomes" id="UP000292544">
    <property type="component" value="Unassembled WGS sequence"/>
</dbReference>
<reference evidence="2" key="1">
    <citation type="submission" date="2019-02" db="EMBL/GenBank/DDBJ databases">
        <title>Draft genome sequence of Muricauda sp. 176CP4-71.</title>
        <authorList>
            <person name="Park J.-S."/>
        </authorList>
    </citation>
    <scope>NUCLEOTIDE SEQUENCE [LARGE SCALE GENOMIC DNA]</scope>
    <source>
        <strain evidence="2">176GS2-150</strain>
    </source>
</reference>
<gene>
    <name evidence="1" type="ORF">EXY25_04160</name>
</gene>
<dbReference type="InterPro" id="IPR025459">
    <property type="entry name" value="DUF4279"/>
</dbReference>
<protein>
    <submittedName>
        <fullName evidence="1">DUF4279 domain-containing protein</fullName>
    </submittedName>
</protein>
<name>A0ABY1WUJ3_9GAMM</name>